<keyword evidence="3" id="KW-1185">Reference proteome</keyword>
<accession>A0A1W6MX46</accession>
<dbReference type="InterPro" id="IPR019734">
    <property type="entry name" value="TPR_rpt"/>
</dbReference>
<dbReference type="SUPFAM" id="SSF48452">
    <property type="entry name" value="TPR-like"/>
    <property type="match status" value="1"/>
</dbReference>
<proteinExistence type="predicted"/>
<protein>
    <submittedName>
        <fullName evidence="2">Uncharacterized protein</fullName>
    </submittedName>
</protein>
<dbReference type="Gene3D" id="1.25.40.10">
    <property type="entry name" value="Tetratricopeptide repeat domain"/>
    <property type="match status" value="2"/>
</dbReference>
<dbReference type="AlphaFoldDB" id="A0A1W6MX46"/>
<dbReference type="InterPro" id="IPR027417">
    <property type="entry name" value="P-loop_NTPase"/>
</dbReference>
<dbReference type="Pfam" id="PF13469">
    <property type="entry name" value="Sulfotransfer_3"/>
    <property type="match status" value="1"/>
</dbReference>
<name>A0A1W6MX46_9HYPH</name>
<reference evidence="2 3" key="1">
    <citation type="submission" date="2017-02" db="EMBL/GenBank/DDBJ databases">
        <authorList>
            <person name="Peterson S.W."/>
        </authorList>
    </citation>
    <scope>NUCLEOTIDE SEQUENCE [LARGE SCALE GENOMIC DNA]</scope>
    <source>
        <strain evidence="2 3">S285</strain>
    </source>
</reference>
<dbReference type="Proteomes" id="UP000193978">
    <property type="component" value="Chromosome"/>
</dbReference>
<dbReference type="InterPro" id="IPR026634">
    <property type="entry name" value="TPST-like"/>
</dbReference>
<dbReference type="SMART" id="SM00028">
    <property type="entry name" value="TPR"/>
    <property type="match status" value="4"/>
</dbReference>
<dbReference type="EMBL" id="CP019948">
    <property type="protein sequence ID" value="ARN82106.1"/>
    <property type="molecule type" value="Genomic_DNA"/>
</dbReference>
<dbReference type="Gene3D" id="3.40.50.300">
    <property type="entry name" value="P-loop containing nucleotide triphosphate hydrolases"/>
    <property type="match status" value="1"/>
</dbReference>
<evidence type="ECO:0000313" key="3">
    <source>
        <dbReference type="Proteomes" id="UP000193978"/>
    </source>
</evidence>
<dbReference type="KEGG" id="mbry:B1812_14620"/>
<dbReference type="GO" id="GO:0008476">
    <property type="term" value="F:protein-tyrosine sulfotransferase activity"/>
    <property type="evidence" value="ECO:0007669"/>
    <property type="project" value="InterPro"/>
</dbReference>
<keyword evidence="1" id="KW-0808">Transferase</keyword>
<sequence>MRAGRKLSPFRAQPAFWEAKLRNLMRGTAHTGPETTEAAQAALARGDIATAEQICARLVNANPGNGRAFALLTETALIRGRVDAALVCATRAVDGAPQDAIAHLMLAKARFAQNDLAGALDAAEAAASLSASSPQADDALGAIFGLLGRHEDAERLCRRAVAARPEIAQFQYNLAATLRMLGRLAEAQQHCDRAIACDPSFARAYYIRSDLRIQTRERNNIAELEAALAAAGADWRAKVMLHYALAKEFEDLDDDASAFAQARAGAELQKRFMKGDSGAELAQIDAIIRGQTKDWLGIAREGDRSSRPVFVAGLPRTGTTLVERIVASHSAMASVGETNLFPRLAAERLGGDAAGKSCDFRALGSSYAAVVERVYQPDGKRFVDKTLQNYLYCGAIHAALPRAKFILVRRDPLDAGWALYKAHFQQGVAFSYDLEELADYCLAFERLAAHWRRTLPAEALLEVAYEDVVRDQEGQSRRIIEFLDLPWEDQVLRFHESPAPSATASAVQVRRPLYASSIGRWRRHEKALQPFRDRLLRGRVSTQ</sequence>
<dbReference type="PANTHER" id="PTHR12788:SF10">
    <property type="entry name" value="PROTEIN-TYROSINE SULFOTRANSFERASE"/>
    <property type="match status" value="1"/>
</dbReference>
<evidence type="ECO:0000313" key="2">
    <source>
        <dbReference type="EMBL" id="ARN82106.1"/>
    </source>
</evidence>
<dbReference type="STRING" id="655015.B1812_14620"/>
<gene>
    <name evidence="2" type="ORF">B1812_14620</name>
</gene>
<evidence type="ECO:0000256" key="1">
    <source>
        <dbReference type="ARBA" id="ARBA00022679"/>
    </source>
</evidence>
<organism evidence="2 3">
    <name type="scientific">Methylocystis bryophila</name>
    <dbReference type="NCBI Taxonomy" id="655015"/>
    <lineage>
        <taxon>Bacteria</taxon>
        <taxon>Pseudomonadati</taxon>
        <taxon>Pseudomonadota</taxon>
        <taxon>Alphaproteobacteria</taxon>
        <taxon>Hyphomicrobiales</taxon>
        <taxon>Methylocystaceae</taxon>
        <taxon>Methylocystis</taxon>
    </lineage>
</organism>
<dbReference type="InterPro" id="IPR011990">
    <property type="entry name" value="TPR-like_helical_dom_sf"/>
</dbReference>
<dbReference type="SUPFAM" id="SSF52540">
    <property type="entry name" value="P-loop containing nucleoside triphosphate hydrolases"/>
    <property type="match status" value="1"/>
</dbReference>
<dbReference type="Pfam" id="PF13432">
    <property type="entry name" value="TPR_16"/>
    <property type="match status" value="2"/>
</dbReference>
<dbReference type="PANTHER" id="PTHR12788">
    <property type="entry name" value="PROTEIN-TYROSINE SULFOTRANSFERASE 2"/>
    <property type="match status" value="1"/>
</dbReference>